<dbReference type="InterPro" id="IPR039261">
    <property type="entry name" value="FNR_nucleotide-bd"/>
</dbReference>
<reference evidence="2" key="1">
    <citation type="submission" date="2016-01" db="EMBL/GenBank/DDBJ databases">
        <authorList>
            <person name="Peeters C."/>
        </authorList>
    </citation>
    <scope>NUCLEOTIDE SEQUENCE [LARGE SCALE GENOMIC DNA]</scope>
    <source>
        <strain evidence="2">LMG 22940</strain>
    </source>
</reference>
<keyword evidence="3" id="KW-1185">Reference proteome</keyword>
<accession>A0A158KEN4</accession>
<dbReference type="AlphaFoldDB" id="A0A158KEN4"/>
<evidence type="ECO:0000256" key="1">
    <source>
        <dbReference type="SAM" id="MobiDB-lite"/>
    </source>
</evidence>
<organism evidence="2 3">
    <name type="scientific">Caballeronia choica</name>
    <dbReference type="NCBI Taxonomy" id="326476"/>
    <lineage>
        <taxon>Bacteria</taxon>
        <taxon>Pseudomonadati</taxon>
        <taxon>Pseudomonadota</taxon>
        <taxon>Betaproteobacteria</taxon>
        <taxon>Burkholderiales</taxon>
        <taxon>Burkholderiaceae</taxon>
        <taxon>Caballeronia</taxon>
    </lineage>
</organism>
<protein>
    <submittedName>
        <fullName evidence="2">Cytochrome P450</fullName>
    </submittedName>
</protein>
<dbReference type="Gene3D" id="3.40.50.80">
    <property type="entry name" value="Nucleotide-binding domain of ferredoxin-NADP reductase (FNR) module"/>
    <property type="match status" value="1"/>
</dbReference>
<dbReference type="Proteomes" id="UP000054770">
    <property type="component" value="Unassembled WGS sequence"/>
</dbReference>
<proteinExistence type="predicted"/>
<feature type="compositionally biased region" description="Polar residues" evidence="1">
    <location>
        <begin position="42"/>
        <end position="51"/>
    </location>
</feature>
<feature type="region of interest" description="Disordered" evidence="1">
    <location>
        <begin position="38"/>
        <end position="61"/>
    </location>
</feature>
<evidence type="ECO:0000313" key="3">
    <source>
        <dbReference type="Proteomes" id="UP000054770"/>
    </source>
</evidence>
<name>A0A158KEN4_9BURK</name>
<dbReference type="EMBL" id="FCON02000085">
    <property type="protein sequence ID" value="SAL79475.1"/>
    <property type="molecule type" value="Genomic_DNA"/>
</dbReference>
<comment type="caution">
    <text evidence="2">The sequence shown here is derived from an EMBL/GenBank/DDBJ whole genome shotgun (WGS) entry which is preliminary data.</text>
</comment>
<evidence type="ECO:0000313" key="2">
    <source>
        <dbReference type="EMBL" id="SAL79475.1"/>
    </source>
</evidence>
<sequence>MPGRSHQRDCMHYAPWVARPKMVTTRLLPSQVSAMHVPGVSENGTGPNVHTASSARSRRPHPRLISGSGFFVGRRRAQVAFHDELAALAGQAAKFHYSDVFGHFDLAALLGIQAAGTQVYVCGLGPMCKQLMRRRKPSVGTVRASEARSFTVILLMLINDDSGGLRVRFFPEYEHGLCPRTETFAPRPLHENA</sequence>
<gene>
    <name evidence="2" type="ORF">AWB68_05643</name>
</gene>
<dbReference type="SUPFAM" id="SSF52343">
    <property type="entry name" value="Ferredoxin reductase-like, C-terminal NADP-linked domain"/>
    <property type="match status" value="1"/>
</dbReference>